<proteinExistence type="predicted"/>
<dbReference type="AlphaFoldDB" id="A0A932CPY3"/>
<evidence type="ECO:0000256" key="1">
    <source>
        <dbReference type="ARBA" id="ARBA00000085"/>
    </source>
</evidence>
<evidence type="ECO:0000259" key="13">
    <source>
        <dbReference type="PROSITE" id="PS50112"/>
    </source>
</evidence>
<dbReference type="InterPro" id="IPR035965">
    <property type="entry name" value="PAS-like_dom_sf"/>
</dbReference>
<dbReference type="PANTHER" id="PTHR43065">
    <property type="entry name" value="SENSOR HISTIDINE KINASE"/>
    <property type="match status" value="1"/>
</dbReference>
<keyword evidence="10" id="KW-0175">Coiled coil</keyword>
<evidence type="ECO:0000313" key="15">
    <source>
        <dbReference type="EMBL" id="MBI2877308.1"/>
    </source>
</evidence>
<dbReference type="Gene3D" id="1.10.287.130">
    <property type="match status" value="1"/>
</dbReference>
<dbReference type="PANTHER" id="PTHR43065:SF42">
    <property type="entry name" value="TWO-COMPONENT SENSOR PPRA"/>
    <property type="match status" value="1"/>
</dbReference>
<keyword evidence="8" id="KW-0902">Two-component regulatory system</keyword>
<dbReference type="CDD" id="cd00130">
    <property type="entry name" value="PAS"/>
    <property type="match status" value="1"/>
</dbReference>
<keyword evidence="7" id="KW-0067">ATP-binding</keyword>
<dbReference type="InterPro" id="IPR003661">
    <property type="entry name" value="HisK_dim/P_dom"/>
</dbReference>
<evidence type="ECO:0000256" key="5">
    <source>
        <dbReference type="ARBA" id="ARBA00022741"/>
    </source>
</evidence>
<dbReference type="PRINTS" id="PR00344">
    <property type="entry name" value="BCTRLSENSOR"/>
</dbReference>
<dbReference type="PROSITE" id="PS50113">
    <property type="entry name" value="PAC"/>
    <property type="match status" value="1"/>
</dbReference>
<dbReference type="PROSITE" id="PS50109">
    <property type="entry name" value="HIS_KIN"/>
    <property type="match status" value="1"/>
</dbReference>
<dbReference type="Gene3D" id="3.40.50.2300">
    <property type="match status" value="1"/>
</dbReference>
<dbReference type="GO" id="GO:0005524">
    <property type="term" value="F:ATP binding"/>
    <property type="evidence" value="ECO:0007669"/>
    <property type="project" value="UniProtKB-KW"/>
</dbReference>
<dbReference type="InterPro" id="IPR036890">
    <property type="entry name" value="HATPase_C_sf"/>
</dbReference>
<dbReference type="GO" id="GO:0006355">
    <property type="term" value="P:regulation of DNA-templated transcription"/>
    <property type="evidence" value="ECO:0007669"/>
    <property type="project" value="InterPro"/>
</dbReference>
<feature type="domain" description="Histidine kinase" evidence="11">
    <location>
        <begin position="294"/>
        <end position="513"/>
    </location>
</feature>
<dbReference type="SMART" id="SM00091">
    <property type="entry name" value="PAS"/>
    <property type="match status" value="1"/>
</dbReference>
<evidence type="ECO:0000256" key="4">
    <source>
        <dbReference type="ARBA" id="ARBA00022679"/>
    </source>
</evidence>
<feature type="modified residue" description="4-aspartylphosphate" evidence="9">
    <location>
        <position position="55"/>
    </location>
</feature>
<dbReference type="Gene3D" id="3.30.450.20">
    <property type="entry name" value="PAS domain"/>
    <property type="match status" value="1"/>
</dbReference>
<keyword evidence="4" id="KW-0808">Transferase</keyword>
<evidence type="ECO:0000256" key="8">
    <source>
        <dbReference type="ARBA" id="ARBA00023012"/>
    </source>
</evidence>
<dbReference type="CDD" id="cd00082">
    <property type="entry name" value="HisKA"/>
    <property type="match status" value="1"/>
</dbReference>
<dbReference type="InterPro" id="IPR036097">
    <property type="entry name" value="HisK_dim/P_sf"/>
</dbReference>
<evidence type="ECO:0000256" key="10">
    <source>
        <dbReference type="SAM" id="Coils"/>
    </source>
</evidence>
<dbReference type="InterPro" id="IPR000700">
    <property type="entry name" value="PAS-assoc_C"/>
</dbReference>
<dbReference type="GO" id="GO:0000155">
    <property type="term" value="F:phosphorelay sensor kinase activity"/>
    <property type="evidence" value="ECO:0007669"/>
    <property type="project" value="InterPro"/>
</dbReference>
<dbReference type="InterPro" id="IPR000014">
    <property type="entry name" value="PAS"/>
</dbReference>
<dbReference type="InterPro" id="IPR001789">
    <property type="entry name" value="Sig_transdc_resp-reg_receiver"/>
</dbReference>
<dbReference type="InterPro" id="IPR005467">
    <property type="entry name" value="His_kinase_dom"/>
</dbReference>
<dbReference type="InterPro" id="IPR004358">
    <property type="entry name" value="Sig_transdc_His_kin-like_C"/>
</dbReference>
<keyword evidence="5" id="KW-0547">Nucleotide-binding</keyword>
<dbReference type="InterPro" id="IPR003594">
    <property type="entry name" value="HATPase_dom"/>
</dbReference>
<evidence type="ECO:0000259" key="11">
    <source>
        <dbReference type="PROSITE" id="PS50109"/>
    </source>
</evidence>
<protein>
    <recommendedName>
        <fullName evidence="2">histidine kinase</fullName>
        <ecNumber evidence="2">2.7.13.3</ecNumber>
    </recommendedName>
</protein>
<dbReference type="SMART" id="SM00388">
    <property type="entry name" value="HisKA"/>
    <property type="match status" value="1"/>
</dbReference>
<evidence type="ECO:0000313" key="16">
    <source>
        <dbReference type="Proteomes" id="UP000769766"/>
    </source>
</evidence>
<dbReference type="PROSITE" id="PS50112">
    <property type="entry name" value="PAS"/>
    <property type="match status" value="1"/>
</dbReference>
<dbReference type="InterPro" id="IPR013767">
    <property type="entry name" value="PAS_fold"/>
</dbReference>
<name>A0A932CPY3_UNCTE</name>
<dbReference type="SMART" id="SM00387">
    <property type="entry name" value="HATPase_c"/>
    <property type="match status" value="1"/>
</dbReference>
<dbReference type="SUPFAM" id="SSF55785">
    <property type="entry name" value="PYP-like sensor domain (PAS domain)"/>
    <property type="match status" value="1"/>
</dbReference>
<dbReference type="SUPFAM" id="SSF47384">
    <property type="entry name" value="Homodimeric domain of signal transducing histidine kinase"/>
    <property type="match status" value="1"/>
</dbReference>
<dbReference type="SMART" id="SM00448">
    <property type="entry name" value="REC"/>
    <property type="match status" value="1"/>
</dbReference>
<dbReference type="Pfam" id="PF02518">
    <property type="entry name" value="HATPase_c"/>
    <property type="match status" value="1"/>
</dbReference>
<dbReference type="Pfam" id="PF00989">
    <property type="entry name" value="PAS"/>
    <property type="match status" value="1"/>
</dbReference>
<dbReference type="PROSITE" id="PS50110">
    <property type="entry name" value="RESPONSE_REGULATORY"/>
    <property type="match status" value="1"/>
</dbReference>
<reference evidence="15" key="1">
    <citation type="submission" date="2020-07" db="EMBL/GenBank/DDBJ databases">
        <title>Huge and variable diversity of episymbiotic CPR bacteria and DPANN archaea in groundwater ecosystems.</title>
        <authorList>
            <person name="He C.Y."/>
            <person name="Keren R."/>
            <person name="Whittaker M."/>
            <person name="Farag I.F."/>
            <person name="Doudna J."/>
            <person name="Cate J.H.D."/>
            <person name="Banfield J.F."/>
        </authorList>
    </citation>
    <scope>NUCLEOTIDE SEQUENCE</scope>
    <source>
        <strain evidence="15">NC_groundwater_672_Ag_B-0.1um_62_36</strain>
    </source>
</reference>
<evidence type="ECO:0000259" key="14">
    <source>
        <dbReference type="PROSITE" id="PS50113"/>
    </source>
</evidence>
<dbReference type="Proteomes" id="UP000769766">
    <property type="component" value="Unassembled WGS sequence"/>
</dbReference>
<dbReference type="CDD" id="cd17536">
    <property type="entry name" value="REC_YesN-like"/>
    <property type="match status" value="1"/>
</dbReference>
<dbReference type="InterPro" id="IPR011006">
    <property type="entry name" value="CheY-like_superfamily"/>
</dbReference>
<organism evidence="15 16">
    <name type="scientific">Tectimicrobiota bacterium</name>
    <dbReference type="NCBI Taxonomy" id="2528274"/>
    <lineage>
        <taxon>Bacteria</taxon>
        <taxon>Pseudomonadati</taxon>
        <taxon>Nitrospinota/Tectimicrobiota group</taxon>
        <taxon>Candidatus Tectimicrobiota</taxon>
    </lineage>
</organism>
<dbReference type="SUPFAM" id="SSF52172">
    <property type="entry name" value="CheY-like"/>
    <property type="match status" value="1"/>
</dbReference>
<dbReference type="EC" id="2.7.13.3" evidence="2"/>
<evidence type="ECO:0000259" key="12">
    <source>
        <dbReference type="PROSITE" id="PS50110"/>
    </source>
</evidence>
<evidence type="ECO:0000256" key="9">
    <source>
        <dbReference type="PROSITE-ProRule" id="PRU00169"/>
    </source>
</evidence>
<dbReference type="EMBL" id="JACPRF010000321">
    <property type="protein sequence ID" value="MBI2877308.1"/>
    <property type="molecule type" value="Genomic_DNA"/>
</dbReference>
<feature type="domain" description="PAS" evidence="13">
    <location>
        <begin position="157"/>
        <end position="201"/>
    </location>
</feature>
<feature type="coiled-coil region" evidence="10">
    <location>
        <begin position="126"/>
        <end position="153"/>
    </location>
</feature>
<feature type="domain" description="Response regulatory" evidence="12">
    <location>
        <begin position="7"/>
        <end position="120"/>
    </location>
</feature>
<dbReference type="NCBIfam" id="TIGR00229">
    <property type="entry name" value="sensory_box"/>
    <property type="match status" value="1"/>
</dbReference>
<feature type="domain" description="PAC" evidence="14">
    <location>
        <begin position="229"/>
        <end position="281"/>
    </location>
</feature>
<dbReference type="SUPFAM" id="SSF55874">
    <property type="entry name" value="ATPase domain of HSP90 chaperone/DNA topoisomerase II/histidine kinase"/>
    <property type="match status" value="1"/>
</dbReference>
<keyword evidence="6" id="KW-0418">Kinase</keyword>
<dbReference type="Gene3D" id="3.30.565.10">
    <property type="entry name" value="Histidine kinase-like ATPase, C-terminal domain"/>
    <property type="match status" value="1"/>
</dbReference>
<evidence type="ECO:0000256" key="2">
    <source>
        <dbReference type="ARBA" id="ARBA00012438"/>
    </source>
</evidence>
<evidence type="ECO:0000256" key="6">
    <source>
        <dbReference type="ARBA" id="ARBA00022777"/>
    </source>
</evidence>
<sequence>MAQQRANILVVDDELGTRESLRVILEGRYQVKTVERGKEALRLIAAQEPDIIFLDLLMPEMSGIEVLRRIREISPEIQVAIVTAYASLENAQEALRLGATDYLIKPFDRRDVERVVEKGLSRRREHQQVRRSMEAAQQKLLSIEQEKEQLQREFTLTREYLECLLESSPDAIVSTDIQGRITFYSRGAEELYGYRAWEMIGTPLSRLYVQGESEAQKIEALLQERGRIEGYETDIRCRDGRKAPSRLSASLLQDKEGEVIGRMEILQDITESRRLQEQLVQTERLRALGEMAAGVAHDFNNILALISTRAQLLNLKLDPPNVKALKEGLAIIQRAAMDGAETVRRIRELTRARGKKETLRAIDPCQLVRDVVELTRPRWESEAPGPGSPVELVLELAEVPPVAGIQSELREVLTNLIFNALEAMPQGGRLSLSTGPSQRPGEVEIRVQDTGLGVPAEVKGKIFEPLFTTKGSLNSGLGLSVSYGIVARYGGTIEVESQEGQGSTFIVRLRSLDR</sequence>
<dbReference type="Pfam" id="PF00072">
    <property type="entry name" value="Response_reg"/>
    <property type="match status" value="1"/>
</dbReference>
<evidence type="ECO:0000256" key="3">
    <source>
        <dbReference type="ARBA" id="ARBA00022553"/>
    </source>
</evidence>
<keyword evidence="3 9" id="KW-0597">Phosphoprotein</keyword>
<accession>A0A932CPY3</accession>
<comment type="catalytic activity">
    <reaction evidence="1">
        <text>ATP + protein L-histidine = ADP + protein N-phospho-L-histidine.</text>
        <dbReference type="EC" id="2.7.13.3"/>
    </reaction>
</comment>
<comment type="caution">
    <text evidence="15">The sequence shown here is derived from an EMBL/GenBank/DDBJ whole genome shotgun (WGS) entry which is preliminary data.</text>
</comment>
<gene>
    <name evidence="15" type="ORF">HYY20_10535</name>
</gene>
<evidence type="ECO:0000256" key="7">
    <source>
        <dbReference type="ARBA" id="ARBA00022840"/>
    </source>
</evidence>